<reference evidence="2 3" key="1">
    <citation type="journal article" date="2021" name="J. Hered.">
        <title>A chromosome-level genome assembly of the parasitoid wasp, Cotesia glomerata (Hymenoptera: Braconidae).</title>
        <authorList>
            <person name="Pinto B.J."/>
            <person name="Weis J.J."/>
            <person name="Gamble T."/>
            <person name="Ode P.J."/>
            <person name="Paul R."/>
            <person name="Zaspel J.M."/>
        </authorList>
    </citation>
    <scope>NUCLEOTIDE SEQUENCE [LARGE SCALE GENOMIC DNA]</scope>
    <source>
        <strain evidence="2">CgM1</strain>
    </source>
</reference>
<evidence type="ECO:0000313" key="2">
    <source>
        <dbReference type="EMBL" id="KAH0561584.1"/>
    </source>
</evidence>
<organism evidence="2 3">
    <name type="scientific">Cotesia glomerata</name>
    <name type="common">Lepidopteran parasitic wasp</name>
    <name type="synonym">Apanteles glomeratus</name>
    <dbReference type="NCBI Taxonomy" id="32391"/>
    <lineage>
        <taxon>Eukaryota</taxon>
        <taxon>Metazoa</taxon>
        <taxon>Ecdysozoa</taxon>
        <taxon>Arthropoda</taxon>
        <taxon>Hexapoda</taxon>
        <taxon>Insecta</taxon>
        <taxon>Pterygota</taxon>
        <taxon>Neoptera</taxon>
        <taxon>Endopterygota</taxon>
        <taxon>Hymenoptera</taxon>
        <taxon>Apocrita</taxon>
        <taxon>Ichneumonoidea</taxon>
        <taxon>Braconidae</taxon>
        <taxon>Microgastrinae</taxon>
        <taxon>Cotesia</taxon>
    </lineage>
</organism>
<evidence type="ECO:0000256" key="1">
    <source>
        <dbReference type="SAM" id="MobiDB-lite"/>
    </source>
</evidence>
<dbReference type="AlphaFoldDB" id="A0AAV7J1B4"/>
<proteinExistence type="predicted"/>
<dbReference type="EMBL" id="JAHXZJ010000374">
    <property type="protein sequence ID" value="KAH0561584.1"/>
    <property type="molecule type" value="Genomic_DNA"/>
</dbReference>
<gene>
    <name evidence="2" type="ORF">KQX54_017889</name>
</gene>
<protein>
    <submittedName>
        <fullName evidence="2">Uncharacterized protein</fullName>
    </submittedName>
</protein>
<comment type="caution">
    <text evidence="2">The sequence shown here is derived from an EMBL/GenBank/DDBJ whole genome shotgun (WGS) entry which is preliminary data.</text>
</comment>
<evidence type="ECO:0000313" key="3">
    <source>
        <dbReference type="Proteomes" id="UP000826195"/>
    </source>
</evidence>
<accession>A0AAV7J1B4</accession>
<dbReference type="Proteomes" id="UP000826195">
    <property type="component" value="Unassembled WGS sequence"/>
</dbReference>
<name>A0AAV7J1B4_COTGL</name>
<sequence>MNNPGQSNDFDDEQEREREGGLGPSTEQRSHERKDQPGSCDPDPSTCAAALPFIPNSSQIFSYSLLNVLTESVLVIAGCRSLEAGTPPRHPEHAIENSIYYCPELTRWPRVYFVKQLITPGPSGAHGR</sequence>
<feature type="region of interest" description="Disordered" evidence="1">
    <location>
        <begin position="1"/>
        <end position="46"/>
    </location>
</feature>
<keyword evidence="3" id="KW-1185">Reference proteome</keyword>